<dbReference type="Pfam" id="PF17780">
    <property type="entry name" value="OCRE"/>
    <property type="match status" value="1"/>
</dbReference>
<organism evidence="8 9">
    <name type="scientific">Actinidia rufa</name>
    <dbReference type="NCBI Taxonomy" id="165716"/>
    <lineage>
        <taxon>Eukaryota</taxon>
        <taxon>Viridiplantae</taxon>
        <taxon>Streptophyta</taxon>
        <taxon>Embryophyta</taxon>
        <taxon>Tracheophyta</taxon>
        <taxon>Spermatophyta</taxon>
        <taxon>Magnoliopsida</taxon>
        <taxon>eudicotyledons</taxon>
        <taxon>Gunneridae</taxon>
        <taxon>Pentapetalae</taxon>
        <taxon>asterids</taxon>
        <taxon>Ericales</taxon>
        <taxon>Actinidiaceae</taxon>
        <taxon>Actinidia</taxon>
    </lineage>
</organism>
<name>A0A7J0ETS8_9ERIC</name>
<evidence type="ECO:0000259" key="7">
    <source>
        <dbReference type="PROSITE" id="PS50171"/>
    </source>
</evidence>
<sequence length="630" mass="69684">METDVMRPSPATDFNFDSACASPYVSSPSSPQHFNNFFFSAPSSPTRGGEATPSSAITGTPKPDAADYEFEDDGFEFEFSGQLDRTSVSAADELFDGGKIKPLIPPPRLQLTDDRPNPPPKSPIRTKILSPRRNRENLDPLEQRNDQKLERERGRERLYDSSASSRRQKGTRSLSPFRVCDIFFPSESSKQKSNSSNWYSTYKKWRLKDLFLFRSASEGTGKDQMKKYALLKKGVEDVRTESFRSTESGGGSVNFRRRAAAVSAHEMHYTAKRAVAEEMRRKTVLPYKHGLLGCLGFTPALHDLSRGEPPENPHGSGRRRVGLGGDVADFDWCGVDCTAHVGEGCELFEGLGGLDEAAAADGDFDEFAVEFGGGEAGDHYWVSQGNKWCELCKIFISNNPNSIRNHELGQRHKDSVSKRLASMRQEKAAKDKEQKEAVRALEQIETKAKRSYQKDVSAFREARDSNANALVAQEDGQGTAISGEEWEYDSSSGYYCNKTNGCYYDPNSGFFYTDALGRWVTRDEAYAASRASSNSAPKVPIVKKPLSASENEGAAKSQNGAPPGRVISAPLNSMRSVKGAPSSLTLNKRKRQDGKPKAVSEEEAAARKAREAARKRVEEREAPLLGLYRH</sequence>
<evidence type="ECO:0000256" key="3">
    <source>
        <dbReference type="ARBA" id="ARBA00022771"/>
    </source>
</evidence>
<evidence type="ECO:0000313" key="9">
    <source>
        <dbReference type="Proteomes" id="UP000585474"/>
    </source>
</evidence>
<dbReference type="AlphaFoldDB" id="A0A7J0ETS8"/>
<dbReference type="GO" id="GO:0003723">
    <property type="term" value="F:RNA binding"/>
    <property type="evidence" value="ECO:0007669"/>
    <property type="project" value="TreeGrafter"/>
</dbReference>
<feature type="compositionally biased region" description="Basic and acidic residues" evidence="6">
    <location>
        <begin position="593"/>
        <end position="622"/>
    </location>
</feature>
<dbReference type="OrthoDB" id="191651at2759"/>
<dbReference type="Proteomes" id="UP000585474">
    <property type="component" value="Unassembled WGS sequence"/>
</dbReference>
<comment type="caution">
    <text evidence="8">The sequence shown here is derived from an EMBL/GenBank/DDBJ whole genome shotgun (WGS) entry which is preliminary data.</text>
</comment>
<dbReference type="InterPro" id="IPR040023">
    <property type="entry name" value="WBP4"/>
</dbReference>
<evidence type="ECO:0000256" key="5">
    <source>
        <dbReference type="ARBA" id="ARBA00023242"/>
    </source>
</evidence>
<comment type="subcellular location">
    <subcellularLocation>
        <location evidence="1">Nucleus</location>
    </subcellularLocation>
</comment>
<dbReference type="Gene3D" id="3.30.160.60">
    <property type="entry name" value="Classic Zinc Finger"/>
    <property type="match status" value="1"/>
</dbReference>
<dbReference type="GO" id="GO:0071011">
    <property type="term" value="C:precatalytic spliceosome"/>
    <property type="evidence" value="ECO:0007669"/>
    <property type="project" value="TreeGrafter"/>
</dbReference>
<evidence type="ECO:0000313" key="8">
    <source>
        <dbReference type="EMBL" id="GFY89616.1"/>
    </source>
</evidence>
<dbReference type="GO" id="GO:0008270">
    <property type="term" value="F:zinc ion binding"/>
    <property type="evidence" value="ECO:0007669"/>
    <property type="project" value="UniProtKB-KW"/>
</dbReference>
<dbReference type="GO" id="GO:0000398">
    <property type="term" value="P:mRNA splicing, via spliceosome"/>
    <property type="evidence" value="ECO:0007669"/>
    <property type="project" value="InterPro"/>
</dbReference>
<keyword evidence="4" id="KW-0862">Zinc</keyword>
<keyword evidence="9" id="KW-1185">Reference proteome</keyword>
<accession>A0A7J0ETS8</accession>
<dbReference type="PANTHER" id="PTHR13173:SF10">
    <property type="entry name" value="WW DOMAIN-BINDING PROTEIN 4"/>
    <property type="match status" value="1"/>
</dbReference>
<feature type="compositionally biased region" description="Basic and acidic residues" evidence="6">
    <location>
        <begin position="133"/>
        <end position="159"/>
    </location>
</feature>
<evidence type="ECO:0000256" key="4">
    <source>
        <dbReference type="ARBA" id="ARBA00022833"/>
    </source>
</evidence>
<dbReference type="InterPro" id="IPR000690">
    <property type="entry name" value="Matrin/U1-C_Znf_C2H2"/>
</dbReference>
<proteinExistence type="predicted"/>
<dbReference type="PANTHER" id="PTHR13173">
    <property type="entry name" value="WW DOMAIN BINDING PROTEIN 4"/>
    <property type="match status" value="1"/>
</dbReference>
<dbReference type="EMBL" id="BJWL01000006">
    <property type="protein sequence ID" value="GFY89616.1"/>
    <property type="molecule type" value="Genomic_DNA"/>
</dbReference>
<dbReference type="InterPro" id="IPR003604">
    <property type="entry name" value="Matrin/U1-like-C_Znf_C2H2"/>
</dbReference>
<dbReference type="PROSITE" id="PS50171">
    <property type="entry name" value="ZF_MATRIN"/>
    <property type="match status" value="1"/>
</dbReference>
<keyword evidence="5" id="KW-0539">Nucleus</keyword>
<protein>
    <submittedName>
        <fullName evidence="8">C2H2 and C2HC zinc fingers superfamily protein</fullName>
    </submittedName>
</protein>
<reference evidence="8 9" key="1">
    <citation type="submission" date="2019-07" db="EMBL/GenBank/DDBJ databases">
        <title>De Novo Assembly of kiwifruit Actinidia rufa.</title>
        <authorList>
            <person name="Sugita-Konishi S."/>
            <person name="Sato K."/>
            <person name="Mori E."/>
            <person name="Abe Y."/>
            <person name="Kisaki G."/>
            <person name="Hamano K."/>
            <person name="Suezawa K."/>
            <person name="Otani M."/>
            <person name="Fukuda T."/>
            <person name="Manabe T."/>
            <person name="Gomi K."/>
            <person name="Tabuchi M."/>
            <person name="Akimitsu K."/>
            <person name="Kataoka I."/>
        </authorList>
    </citation>
    <scope>NUCLEOTIDE SEQUENCE [LARGE SCALE GENOMIC DNA]</scope>
    <source>
        <strain evidence="9">cv. Fuchu</strain>
    </source>
</reference>
<keyword evidence="2" id="KW-0479">Metal-binding</keyword>
<evidence type="ECO:0000256" key="1">
    <source>
        <dbReference type="ARBA" id="ARBA00004123"/>
    </source>
</evidence>
<keyword evidence="3" id="KW-0863">Zinc-finger</keyword>
<feature type="region of interest" description="Disordered" evidence="6">
    <location>
        <begin position="546"/>
        <end position="630"/>
    </location>
</feature>
<feature type="compositionally biased region" description="Polar residues" evidence="6">
    <location>
        <begin position="41"/>
        <end position="58"/>
    </location>
</feature>
<dbReference type="InterPro" id="IPR041591">
    <property type="entry name" value="OCRE"/>
</dbReference>
<evidence type="ECO:0000256" key="6">
    <source>
        <dbReference type="SAM" id="MobiDB-lite"/>
    </source>
</evidence>
<feature type="region of interest" description="Disordered" evidence="6">
    <location>
        <begin position="97"/>
        <end position="172"/>
    </location>
</feature>
<dbReference type="SMART" id="SM00451">
    <property type="entry name" value="ZnF_U1"/>
    <property type="match status" value="1"/>
</dbReference>
<dbReference type="Pfam" id="PF07816">
    <property type="entry name" value="DUF1645"/>
    <property type="match status" value="1"/>
</dbReference>
<feature type="domain" description="Matrin-type" evidence="7">
    <location>
        <begin position="387"/>
        <end position="418"/>
    </location>
</feature>
<dbReference type="InterPro" id="IPR012442">
    <property type="entry name" value="DUF1645_plant"/>
</dbReference>
<evidence type="ECO:0000256" key="2">
    <source>
        <dbReference type="ARBA" id="ARBA00022723"/>
    </source>
</evidence>
<feature type="region of interest" description="Disordered" evidence="6">
    <location>
        <begin position="35"/>
        <end position="68"/>
    </location>
</feature>
<gene>
    <name evidence="8" type="ORF">Acr_06g0015560</name>
</gene>